<dbReference type="EMBL" id="BAAAGX010000010">
    <property type="protein sequence ID" value="GAA0242608.1"/>
    <property type="molecule type" value="Genomic_DNA"/>
</dbReference>
<dbReference type="SUPFAM" id="SSF52540">
    <property type="entry name" value="P-loop containing nucleoside triphosphate hydrolases"/>
    <property type="match status" value="1"/>
</dbReference>
<dbReference type="PANTHER" id="PTHR16305:SF35">
    <property type="entry name" value="TRANSCRIPTIONAL ACTIVATOR DOMAIN"/>
    <property type="match status" value="1"/>
</dbReference>
<sequence length="785" mass="84700">MAARDDVVGRVAERVTLERAVSACLDGGTGLVLLEGEPGVGKTRLLEEAAADADRHGVLVLWGRCREGDGAPAMWPWLQIVEGVLDARPGPDRDRGPTGELAQLVRSRGSDAVEPARPVEGSQFRLFKQVVDLLARTAARRPVLVLLDDLQWADAASLQLLGYLAEWLPERTLVLGALREHTVVADPELTRMLAAASRVSGHRRIRLGPLGPDEVAELVRREIGREPAPEVARDVHARTAGNPFFVRELARLLAVGGAFTAPVFTRGGVPSTVRDVVRDRMRGLGDRTTELLRTAAVVGRDVDLRLLAAVTELDVATCLAALEPVHALGLLTTVPGDPFSVRFAHDLVRESVARDLPQVRAARLHLAVADALETVDPGDGFTAERRAHHLWAAGPLADPARTTAALVAAGRRAAARYALVPAEQQLRSAARLAREADRPELELAALSQLTAVVGRRTGYNASAFDELERAEQLARSLGRERAAADFLFSRRAAYSQAARLDRSGPLARRLLEQGRNSPDPLVRAYGLLGWGIHQWDTGDVGEAFRYLGRANRTLVDELAEREERPLRHDLQLMSLGMLAEVTALHGDVDAARALLDTMEIAAGEDSYAITVWTSFAARIAAMAGDPEWALRVATEGIAEDPDFSYRFFGLYLRLARLWALAVTGREPAAAAAEAERLIEAGLLDPPRSNVPTWCGLLAEAWLAAGRPERAAAALDRADHHLETTGQRYAEGLLLLARARLVRATGGDASPLAARAAVLAGEREAHLFARRAAEFLAGPNAGNRPG</sequence>
<proteinExistence type="predicted"/>
<protein>
    <recommendedName>
        <fullName evidence="3">Orc1-like AAA ATPase domain-containing protein</fullName>
    </recommendedName>
</protein>
<gene>
    <name evidence="4" type="ORF">GCM10009539_30060</name>
</gene>
<reference evidence="4 5" key="1">
    <citation type="journal article" date="2019" name="Int. J. Syst. Evol. Microbiol.">
        <title>The Global Catalogue of Microorganisms (GCM) 10K type strain sequencing project: providing services to taxonomists for standard genome sequencing and annotation.</title>
        <authorList>
            <consortium name="The Broad Institute Genomics Platform"/>
            <consortium name="The Broad Institute Genome Sequencing Center for Infectious Disease"/>
            <person name="Wu L."/>
            <person name="Ma J."/>
        </authorList>
    </citation>
    <scope>NUCLEOTIDE SEQUENCE [LARGE SCALE GENOMIC DNA]</scope>
    <source>
        <strain evidence="4 5">JCM 10425</strain>
    </source>
</reference>
<keyword evidence="1" id="KW-0547">Nucleotide-binding</keyword>
<dbReference type="Gene3D" id="3.40.50.300">
    <property type="entry name" value="P-loop containing nucleotide triphosphate hydrolases"/>
    <property type="match status" value="1"/>
</dbReference>
<dbReference type="PANTHER" id="PTHR16305">
    <property type="entry name" value="TESTICULAR SOLUBLE ADENYLYL CYCLASE"/>
    <property type="match status" value="1"/>
</dbReference>
<accession>A0ABN0U8W4</accession>
<dbReference type="Proteomes" id="UP001500967">
    <property type="component" value="Unassembled WGS sequence"/>
</dbReference>
<evidence type="ECO:0000256" key="2">
    <source>
        <dbReference type="ARBA" id="ARBA00022840"/>
    </source>
</evidence>
<dbReference type="InterPro" id="IPR027417">
    <property type="entry name" value="P-loop_NTPase"/>
</dbReference>
<comment type="caution">
    <text evidence="4">The sequence shown here is derived from an EMBL/GenBank/DDBJ whole genome shotgun (WGS) entry which is preliminary data.</text>
</comment>
<dbReference type="RefSeq" id="WP_344649426.1">
    <property type="nucleotide sequence ID" value="NZ_BAAAGX010000010.1"/>
</dbReference>
<keyword evidence="2" id="KW-0067">ATP-binding</keyword>
<organism evidence="4 5">
    <name type="scientific">Cryptosporangium japonicum</name>
    <dbReference type="NCBI Taxonomy" id="80872"/>
    <lineage>
        <taxon>Bacteria</taxon>
        <taxon>Bacillati</taxon>
        <taxon>Actinomycetota</taxon>
        <taxon>Actinomycetes</taxon>
        <taxon>Cryptosporangiales</taxon>
        <taxon>Cryptosporangiaceae</taxon>
        <taxon>Cryptosporangium</taxon>
    </lineage>
</organism>
<dbReference type="InterPro" id="IPR041664">
    <property type="entry name" value="AAA_16"/>
</dbReference>
<evidence type="ECO:0000313" key="4">
    <source>
        <dbReference type="EMBL" id="GAA0242608.1"/>
    </source>
</evidence>
<evidence type="ECO:0000259" key="3">
    <source>
        <dbReference type="Pfam" id="PF13191"/>
    </source>
</evidence>
<dbReference type="InterPro" id="IPR011990">
    <property type="entry name" value="TPR-like_helical_dom_sf"/>
</dbReference>
<name>A0ABN0U8W4_9ACTN</name>
<dbReference type="Pfam" id="PF13191">
    <property type="entry name" value="AAA_16"/>
    <property type="match status" value="1"/>
</dbReference>
<evidence type="ECO:0000313" key="5">
    <source>
        <dbReference type="Proteomes" id="UP001500967"/>
    </source>
</evidence>
<keyword evidence="5" id="KW-1185">Reference proteome</keyword>
<dbReference type="SUPFAM" id="SSF48452">
    <property type="entry name" value="TPR-like"/>
    <property type="match status" value="1"/>
</dbReference>
<feature type="domain" description="Orc1-like AAA ATPase" evidence="3">
    <location>
        <begin position="7"/>
        <end position="169"/>
    </location>
</feature>
<evidence type="ECO:0000256" key="1">
    <source>
        <dbReference type="ARBA" id="ARBA00022741"/>
    </source>
</evidence>